<feature type="region of interest" description="Disordered" evidence="1">
    <location>
        <begin position="54"/>
        <end position="84"/>
    </location>
</feature>
<dbReference type="HOGENOM" id="CLU_1322614_0_0_1"/>
<accession>A0A0D9VMD6</accession>
<evidence type="ECO:0000313" key="4">
    <source>
        <dbReference type="Proteomes" id="UP000032180"/>
    </source>
</evidence>
<dbReference type="Gramene" id="LPERR02G30110.4">
    <property type="protein sequence ID" value="LPERR02G30110.4"/>
    <property type="gene ID" value="LPERR02G30110"/>
</dbReference>
<dbReference type="EnsemblPlants" id="LPERR02G30110.4">
    <property type="protein sequence ID" value="LPERR02G30110.4"/>
    <property type="gene ID" value="LPERR02G30110"/>
</dbReference>
<evidence type="ECO:0000256" key="2">
    <source>
        <dbReference type="SAM" id="Phobius"/>
    </source>
</evidence>
<dbReference type="Proteomes" id="UP000032180">
    <property type="component" value="Chromosome 2"/>
</dbReference>
<keyword evidence="2" id="KW-0472">Membrane</keyword>
<keyword evidence="2" id="KW-0812">Transmembrane</keyword>
<keyword evidence="2" id="KW-1133">Transmembrane helix</keyword>
<reference evidence="4" key="2">
    <citation type="submission" date="2013-12" db="EMBL/GenBank/DDBJ databases">
        <authorList>
            <person name="Yu Y."/>
            <person name="Lee S."/>
            <person name="de Baynast K."/>
            <person name="Wissotski M."/>
            <person name="Liu L."/>
            <person name="Talag J."/>
            <person name="Goicoechea J."/>
            <person name="Angelova A."/>
            <person name="Jetty R."/>
            <person name="Kudrna D."/>
            <person name="Golser W."/>
            <person name="Rivera L."/>
            <person name="Zhang J."/>
            <person name="Wing R."/>
        </authorList>
    </citation>
    <scope>NUCLEOTIDE SEQUENCE</scope>
</reference>
<keyword evidence="4" id="KW-1185">Reference proteome</keyword>
<proteinExistence type="predicted"/>
<feature type="compositionally biased region" description="Gly residues" evidence="1">
    <location>
        <begin position="70"/>
        <end position="83"/>
    </location>
</feature>
<organism evidence="3 4">
    <name type="scientific">Leersia perrieri</name>
    <dbReference type="NCBI Taxonomy" id="77586"/>
    <lineage>
        <taxon>Eukaryota</taxon>
        <taxon>Viridiplantae</taxon>
        <taxon>Streptophyta</taxon>
        <taxon>Embryophyta</taxon>
        <taxon>Tracheophyta</taxon>
        <taxon>Spermatophyta</taxon>
        <taxon>Magnoliopsida</taxon>
        <taxon>Liliopsida</taxon>
        <taxon>Poales</taxon>
        <taxon>Poaceae</taxon>
        <taxon>BOP clade</taxon>
        <taxon>Oryzoideae</taxon>
        <taxon>Oryzeae</taxon>
        <taxon>Oryzinae</taxon>
        <taxon>Leersia</taxon>
    </lineage>
</organism>
<dbReference type="AlphaFoldDB" id="A0A0D9VMD6"/>
<dbReference type="PANTHER" id="PTHR37215">
    <property type="entry name" value="ACYL-COA-BINDING DOMAIN PROTEIN"/>
    <property type="match status" value="1"/>
</dbReference>
<feature type="transmembrane region" description="Helical" evidence="2">
    <location>
        <begin position="89"/>
        <end position="110"/>
    </location>
</feature>
<evidence type="ECO:0000313" key="3">
    <source>
        <dbReference type="EnsemblPlants" id="LPERR02G30110.4"/>
    </source>
</evidence>
<protein>
    <submittedName>
        <fullName evidence="3">Uncharacterized protein</fullName>
    </submittedName>
</protein>
<sequence>MGVEEDRGSVIRIHEATTFWADKWAVRPSCTGEETAAAAAPFLKKQQRWSSVRVIQGGSRKEEETAEEGMVGGRGGGGGGGGGRQERQALMVAFAVALLMGTAVYFRIWARQSTDPSFTVDDREELRRQFERANLEAMDESAEWRMKYDTEFAKSKQLQDELLKAKASLSASTRRFDLLKKDNEVLKRQIEIMKQQCNCTVPSNLGQE</sequence>
<reference evidence="3 4" key="1">
    <citation type="submission" date="2012-08" db="EMBL/GenBank/DDBJ databases">
        <title>Oryza genome evolution.</title>
        <authorList>
            <person name="Wing R.A."/>
        </authorList>
    </citation>
    <scope>NUCLEOTIDE SEQUENCE</scope>
</reference>
<reference evidence="3" key="3">
    <citation type="submission" date="2015-04" db="UniProtKB">
        <authorList>
            <consortium name="EnsemblPlants"/>
        </authorList>
    </citation>
    <scope>IDENTIFICATION</scope>
</reference>
<dbReference type="PANTHER" id="PTHR37215:SF1">
    <property type="entry name" value="ACYL-COA-BINDING DOMAIN PROTEIN"/>
    <property type="match status" value="1"/>
</dbReference>
<evidence type="ECO:0000256" key="1">
    <source>
        <dbReference type="SAM" id="MobiDB-lite"/>
    </source>
</evidence>
<name>A0A0D9VMD6_9ORYZ</name>